<feature type="transmembrane region" description="Helical" evidence="8">
    <location>
        <begin position="198"/>
        <end position="223"/>
    </location>
</feature>
<feature type="transmembrane region" description="Helical" evidence="8">
    <location>
        <begin position="146"/>
        <end position="170"/>
    </location>
</feature>
<dbReference type="InterPro" id="IPR004681">
    <property type="entry name" value="TRAP_DctM"/>
</dbReference>
<dbReference type="PANTHER" id="PTHR33362:SF7">
    <property type="entry name" value="SLL1103 PROTEIN"/>
    <property type="match status" value="1"/>
</dbReference>
<dbReference type="OrthoDB" id="7339120at2"/>
<feature type="transmembrane region" description="Helical" evidence="8">
    <location>
        <begin position="309"/>
        <end position="326"/>
    </location>
</feature>
<organism evidence="10 11">
    <name type="scientific">Hwanghaeella grinnelliae</name>
    <dbReference type="NCBI Taxonomy" id="2500179"/>
    <lineage>
        <taxon>Bacteria</taxon>
        <taxon>Pseudomonadati</taxon>
        <taxon>Pseudomonadota</taxon>
        <taxon>Alphaproteobacteria</taxon>
        <taxon>Rhodospirillales</taxon>
        <taxon>Rhodospirillaceae</taxon>
        <taxon>Hwanghaeella</taxon>
    </lineage>
</organism>
<keyword evidence="6 8" id="KW-0472">Membrane</keyword>
<evidence type="ECO:0000256" key="5">
    <source>
        <dbReference type="ARBA" id="ARBA00022989"/>
    </source>
</evidence>
<feature type="transmembrane region" description="Helical" evidence="8">
    <location>
        <begin position="482"/>
        <end position="499"/>
    </location>
</feature>
<keyword evidence="5 8" id="KW-1133">Transmembrane helix</keyword>
<evidence type="ECO:0000256" key="3">
    <source>
        <dbReference type="ARBA" id="ARBA00022519"/>
    </source>
</evidence>
<feature type="transmembrane region" description="Helical" evidence="8">
    <location>
        <begin position="403"/>
        <end position="422"/>
    </location>
</feature>
<proteinExistence type="predicted"/>
<feature type="transmembrane region" description="Helical" evidence="8">
    <location>
        <begin position="273"/>
        <end position="289"/>
    </location>
</feature>
<dbReference type="InterPro" id="IPR010656">
    <property type="entry name" value="DctM"/>
</dbReference>
<feature type="domain" description="TRAP C4-dicarboxylate transport system permease DctM subunit" evidence="9">
    <location>
        <begin position="12"/>
        <end position="390"/>
    </location>
</feature>
<feature type="transmembrane region" description="Helical" evidence="8">
    <location>
        <begin position="564"/>
        <end position="585"/>
    </location>
</feature>
<feature type="transmembrane region" description="Helical" evidence="8">
    <location>
        <begin position="443"/>
        <end position="462"/>
    </location>
</feature>
<comment type="function">
    <text evidence="7">Part of the tripartite ATP-independent periplasmic (TRAP) transport system.</text>
</comment>
<accession>A0A3S2VS19</accession>
<dbReference type="Proteomes" id="UP000287447">
    <property type="component" value="Unassembled WGS sequence"/>
</dbReference>
<dbReference type="EMBL" id="SADE01000001">
    <property type="protein sequence ID" value="RVU39177.1"/>
    <property type="molecule type" value="Genomic_DNA"/>
</dbReference>
<dbReference type="Pfam" id="PF06808">
    <property type="entry name" value="DctM"/>
    <property type="match status" value="1"/>
</dbReference>
<reference evidence="11" key="1">
    <citation type="submission" date="2019-01" db="EMBL/GenBank/DDBJ databases">
        <title>Gri0909 isolated from a small marine red alga.</title>
        <authorList>
            <person name="Kim J."/>
            <person name="Jeong S.E."/>
            <person name="Jeon C.O."/>
        </authorList>
    </citation>
    <scope>NUCLEOTIDE SEQUENCE [LARGE SCALE GENOMIC DNA]</scope>
    <source>
        <strain evidence="11">Gri0909</strain>
    </source>
</reference>
<keyword evidence="7" id="KW-0813">Transport</keyword>
<protein>
    <submittedName>
        <fullName evidence="10">TRAP transporter large permease subunit</fullName>
    </submittedName>
</protein>
<gene>
    <name evidence="10" type="ORF">EOI86_07980</name>
</gene>
<evidence type="ECO:0000259" key="9">
    <source>
        <dbReference type="Pfam" id="PF06808"/>
    </source>
</evidence>
<dbReference type="GO" id="GO:0005886">
    <property type="term" value="C:plasma membrane"/>
    <property type="evidence" value="ECO:0007669"/>
    <property type="project" value="UniProtKB-SubCell"/>
</dbReference>
<evidence type="ECO:0000256" key="7">
    <source>
        <dbReference type="RuleBase" id="RU369079"/>
    </source>
</evidence>
<feature type="transmembrane region" description="Helical" evidence="8">
    <location>
        <begin position="32"/>
        <end position="50"/>
    </location>
</feature>
<evidence type="ECO:0000313" key="10">
    <source>
        <dbReference type="EMBL" id="RVU39177.1"/>
    </source>
</evidence>
<dbReference type="PANTHER" id="PTHR33362">
    <property type="entry name" value="SIALIC ACID TRAP TRANSPORTER PERMEASE PROTEIN SIAT-RELATED"/>
    <property type="match status" value="1"/>
</dbReference>
<name>A0A3S2VS19_9PROT</name>
<feature type="transmembrane region" description="Helical" evidence="8">
    <location>
        <begin position="106"/>
        <end position="134"/>
    </location>
</feature>
<feature type="transmembrane region" description="Helical" evidence="8">
    <location>
        <begin position="533"/>
        <end position="552"/>
    </location>
</feature>
<feature type="transmembrane region" description="Helical" evidence="8">
    <location>
        <begin position="338"/>
        <end position="360"/>
    </location>
</feature>
<keyword evidence="2" id="KW-1003">Cell membrane</keyword>
<evidence type="ECO:0000313" key="11">
    <source>
        <dbReference type="Proteomes" id="UP000287447"/>
    </source>
</evidence>
<evidence type="ECO:0000256" key="4">
    <source>
        <dbReference type="ARBA" id="ARBA00022692"/>
    </source>
</evidence>
<keyword evidence="3 7" id="KW-0997">Cell inner membrane</keyword>
<evidence type="ECO:0000256" key="2">
    <source>
        <dbReference type="ARBA" id="ARBA00022475"/>
    </source>
</evidence>
<dbReference type="AlphaFoldDB" id="A0A3S2VS19"/>
<feature type="transmembrane region" description="Helical" evidence="8">
    <location>
        <begin position="62"/>
        <end position="80"/>
    </location>
</feature>
<dbReference type="RefSeq" id="WP_127764548.1">
    <property type="nucleotide sequence ID" value="NZ_SADE01000001.1"/>
</dbReference>
<evidence type="ECO:0000256" key="6">
    <source>
        <dbReference type="ARBA" id="ARBA00023136"/>
    </source>
</evidence>
<feature type="transmembrane region" description="Helical" evidence="8">
    <location>
        <begin position="506"/>
        <end position="527"/>
    </location>
</feature>
<evidence type="ECO:0000256" key="8">
    <source>
        <dbReference type="SAM" id="Phobius"/>
    </source>
</evidence>
<keyword evidence="4 8" id="KW-0812">Transmembrane</keyword>
<feature type="transmembrane region" description="Helical" evidence="8">
    <location>
        <begin position="372"/>
        <end position="391"/>
    </location>
</feature>
<evidence type="ECO:0000256" key="1">
    <source>
        <dbReference type="ARBA" id="ARBA00004429"/>
    </source>
</evidence>
<comment type="subcellular location">
    <subcellularLocation>
        <location evidence="1 7">Cell inner membrane</location>
        <topology evidence="1 7">Multi-pass membrane protein</topology>
    </subcellularLocation>
</comment>
<keyword evidence="11" id="KW-1185">Reference proteome</keyword>
<dbReference type="GO" id="GO:0022857">
    <property type="term" value="F:transmembrane transporter activity"/>
    <property type="evidence" value="ECO:0007669"/>
    <property type="project" value="UniProtKB-UniRule"/>
</dbReference>
<comment type="caution">
    <text evidence="10">The sequence shown here is derived from an EMBL/GenBank/DDBJ whole genome shotgun (WGS) entry which is preliminary data.</text>
</comment>
<feature type="transmembrane region" description="Helical" evidence="8">
    <location>
        <begin position="244"/>
        <end position="267"/>
    </location>
</feature>
<sequence>MLAEILDLLMFAVACVFLMLGFPVAFTLAGTGLLFALIGWSLGVFDMSYVSALPNRVFGSAIWNEVLLAVPLFVFMGVMLERSKVAEELLDTMGKLFGSLRGGVGYSVTVVGMLLAASTGIVGATVVTMGLLSLPTMLRRNYSPSLACGSICAAGTLGQIIPPSIVLVILGDQISNAYVDAQREAGNWSPEPVSVGDLFAGALLPGLMLVGFYLCYQILMAWLKPESSPAIPAEELAEENMGSKILHALVPPVVLIVAVLGSILAGVATPTEAAAVGAVGATLLAGLRVKELNMDYVMLTAKPARFGTFSRTAGAMLIGFLLGAILGNELLEGETPRWIAGVVTAIGFAFLTRVGGMRGILSALDAKGNSPIYIAALSLVMMLFLANSVDLRIRRDDIPTTDMLAILACAAGAVILAWGILVSMWRVWAAGILRMVNRGTMEISAMVFTILIGAALFSLVFRGLGGDDMVHEFLTGIPGGEWGAILVVMIVMFVLGFFLDFIEITFVVVPIVAPVLLANDFISPVWLGVMMAMNLQTSFLTPPFGFALFYLRGVAPPSVTTMDIYRGVLPFVLIQILALCILAYFPGLANWLPQVIFGSTFV</sequence>